<organism evidence="2 3">
    <name type="scientific">Prunus persica</name>
    <name type="common">Peach</name>
    <name type="synonym">Amygdalus persica</name>
    <dbReference type="NCBI Taxonomy" id="3760"/>
    <lineage>
        <taxon>Eukaryota</taxon>
        <taxon>Viridiplantae</taxon>
        <taxon>Streptophyta</taxon>
        <taxon>Embryophyta</taxon>
        <taxon>Tracheophyta</taxon>
        <taxon>Spermatophyta</taxon>
        <taxon>Magnoliopsida</taxon>
        <taxon>eudicotyledons</taxon>
        <taxon>Gunneridae</taxon>
        <taxon>Pentapetalae</taxon>
        <taxon>rosids</taxon>
        <taxon>fabids</taxon>
        <taxon>Rosales</taxon>
        <taxon>Rosaceae</taxon>
        <taxon>Amygdaloideae</taxon>
        <taxon>Amygdaleae</taxon>
        <taxon>Prunus</taxon>
    </lineage>
</organism>
<sequence length="75" mass="8721">MAIILNVTFNCHIQGHQYNCIEYYTFSYLLLSTFTLFFISPTTKLVLSSGLFFVPLIEKQTKNCTKVLKIRISHK</sequence>
<dbReference type="EMBL" id="CM007651">
    <property type="protein sequence ID" value="ONI28840.1"/>
    <property type="molecule type" value="Genomic_DNA"/>
</dbReference>
<keyword evidence="1" id="KW-0472">Membrane</keyword>
<dbReference type="Gramene" id="ONI28840">
    <property type="protein sequence ID" value="ONI28840"/>
    <property type="gene ID" value="PRUPE_1G164300"/>
</dbReference>
<proteinExistence type="predicted"/>
<evidence type="ECO:0000256" key="1">
    <source>
        <dbReference type="SAM" id="Phobius"/>
    </source>
</evidence>
<keyword evidence="1" id="KW-0812">Transmembrane</keyword>
<evidence type="ECO:0000313" key="3">
    <source>
        <dbReference type="Proteomes" id="UP000006882"/>
    </source>
</evidence>
<evidence type="ECO:0000313" key="2">
    <source>
        <dbReference type="EMBL" id="ONI28840.1"/>
    </source>
</evidence>
<dbReference type="Proteomes" id="UP000006882">
    <property type="component" value="Chromosome G1"/>
</dbReference>
<accession>A0A251QZH9</accession>
<gene>
    <name evidence="2" type="ORF">PRUPE_1G164300</name>
</gene>
<keyword evidence="1" id="KW-1133">Transmembrane helix</keyword>
<keyword evidence="3" id="KW-1185">Reference proteome</keyword>
<protein>
    <submittedName>
        <fullName evidence="2">Uncharacterized protein</fullName>
    </submittedName>
</protein>
<reference evidence="2 3" key="1">
    <citation type="journal article" date="2013" name="Nat. Genet.">
        <title>The high-quality draft genome of peach (Prunus persica) identifies unique patterns of genetic diversity, domestication and genome evolution.</title>
        <authorList>
            <consortium name="International Peach Genome Initiative"/>
            <person name="Verde I."/>
            <person name="Abbott A.G."/>
            <person name="Scalabrin S."/>
            <person name="Jung S."/>
            <person name="Shu S."/>
            <person name="Marroni F."/>
            <person name="Zhebentyayeva T."/>
            <person name="Dettori M.T."/>
            <person name="Grimwood J."/>
            <person name="Cattonaro F."/>
            <person name="Zuccolo A."/>
            <person name="Rossini L."/>
            <person name="Jenkins J."/>
            <person name="Vendramin E."/>
            <person name="Meisel L.A."/>
            <person name="Decroocq V."/>
            <person name="Sosinski B."/>
            <person name="Prochnik S."/>
            <person name="Mitros T."/>
            <person name="Policriti A."/>
            <person name="Cipriani G."/>
            <person name="Dondini L."/>
            <person name="Ficklin S."/>
            <person name="Goodstein D.M."/>
            <person name="Xuan P."/>
            <person name="Del Fabbro C."/>
            <person name="Aramini V."/>
            <person name="Copetti D."/>
            <person name="Gonzalez S."/>
            <person name="Horner D.S."/>
            <person name="Falchi R."/>
            <person name="Lucas S."/>
            <person name="Mica E."/>
            <person name="Maldonado J."/>
            <person name="Lazzari B."/>
            <person name="Bielenberg D."/>
            <person name="Pirona R."/>
            <person name="Miculan M."/>
            <person name="Barakat A."/>
            <person name="Testolin R."/>
            <person name="Stella A."/>
            <person name="Tartarini S."/>
            <person name="Tonutti P."/>
            <person name="Arus P."/>
            <person name="Orellana A."/>
            <person name="Wells C."/>
            <person name="Main D."/>
            <person name="Vizzotto G."/>
            <person name="Silva H."/>
            <person name="Salamini F."/>
            <person name="Schmutz J."/>
            <person name="Morgante M."/>
            <person name="Rokhsar D.S."/>
        </authorList>
    </citation>
    <scope>NUCLEOTIDE SEQUENCE [LARGE SCALE GENOMIC DNA]</scope>
    <source>
        <strain evidence="3">cv. Nemared</strain>
    </source>
</reference>
<dbReference type="AlphaFoldDB" id="A0A251QZH9"/>
<feature type="transmembrane region" description="Helical" evidence="1">
    <location>
        <begin position="34"/>
        <end position="57"/>
    </location>
</feature>
<name>A0A251QZH9_PRUPE</name>